<feature type="signal peptide" evidence="1">
    <location>
        <begin position="1"/>
        <end position="15"/>
    </location>
</feature>
<comment type="caution">
    <text evidence="2">The sequence shown here is derived from an EMBL/GenBank/DDBJ whole genome shotgun (WGS) entry which is preliminary data.</text>
</comment>
<gene>
    <name evidence="2" type="ORF">BP5796_01257</name>
</gene>
<organism evidence="2 3">
    <name type="scientific">Coleophoma crateriformis</name>
    <dbReference type="NCBI Taxonomy" id="565419"/>
    <lineage>
        <taxon>Eukaryota</taxon>
        <taxon>Fungi</taxon>
        <taxon>Dikarya</taxon>
        <taxon>Ascomycota</taxon>
        <taxon>Pezizomycotina</taxon>
        <taxon>Leotiomycetes</taxon>
        <taxon>Helotiales</taxon>
        <taxon>Dermateaceae</taxon>
        <taxon>Coleophoma</taxon>
    </lineage>
</organism>
<evidence type="ECO:0000256" key="1">
    <source>
        <dbReference type="SAM" id="SignalP"/>
    </source>
</evidence>
<dbReference type="AlphaFoldDB" id="A0A3D8SZW1"/>
<sequence length="318" mass="32671">MKYLLSALLAPVALATPAYLEARDQCSTGYSVCAPAGATLDVPQIGDPDFQNLYVDLVQSPLTHFKREPQAESSTVLCCNSSLDCLLMANLLIPFCYDKFTTNFHLPDGSYGTLWGGNYTSLEGDTADLVNGVYTLADGTTGDIYSSVAPPDVATLAIPLQYQGTGVGSAIPLSSLGFQVSTTITETIPATTVAATTIPESTLAPTTQSTVTTILSTTISTISDSPVTSIISIASTVVTTKPATTIPVSTVQATTISAMTTTLTSLAPAGVKSASASATSSGTAASASSIGKSAALKSMRQDALPSLLVAFAVTFFYI</sequence>
<protein>
    <submittedName>
        <fullName evidence="2">Uncharacterized protein</fullName>
    </submittedName>
</protein>
<evidence type="ECO:0000313" key="2">
    <source>
        <dbReference type="EMBL" id="RDW91863.1"/>
    </source>
</evidence>
<dbReference type="EMBL" id="PDLN01000002">
    <property type="protein sequence ID" value="RDW91863.1"/>
    <property type="molecule type" value="Genomic_DNA"/>
</dbReference>
<name>A0A3D8SZW1_9HELO</name>
<accession>A0A3D8SZW1</accession>
<proteinExistence type="predicted"/>
<dbReference type="Proteomes" id="UP000256328">
    <property type="component" value="Unassembled WGS sequence"/>
</dbReference>
<evidence type="ECO:0000313" key="3">
    <source>
        <dbReference type="Proteomes" id="UP000256328"/>
    </source>
</evidence>
<keyword evidence="1" id="KW-0732">Signal</keyword>
<keyword evidence="3" id="KW-1185">Reference proteome</keyword>
<feature type="chain" id="PRO_5017747290" evidence="1">
    <location>
        <begin position="16"/>
        <end position="318"/>
    </location>
</feature>
<dbReference type="OrthoDB" id="3438781at2759"/>
<reference evidence="2 3" key="1">
    <citation type="journal article" date="2018" name="IMA Fungus">
        <title>IMA Genome-F 9: Draft genome sequence of Annulohypoxylon stygium, Aspergillus mulundensis, Berkeleyomyces basicola (syn. Thielaviopsis basicola), Ceratocystis smalleyi, two Cercospora beticola strains, Coleophoma cylindrospora, Fusarium fracticaudum, Phialophora cf. hyalina, and Morchella septimelata.</title>
        <authorList>
            <person name="Wingfield B.D."/>
            <person name="Bills G.F."/>
            <person name="Dong Y."/>
            <person name="Huang W."/>
            <person name="Nel W.J."/>
            <person name="Swalarsk-Parry B.S."/>
            <person name="Vaghefi N."/>
            <person name="Wilken P.M."/>
            <person name="An Z."/>
            <person name="de Beer Z.W."/>
            <person name="De Vos L."/>
            <person name="Chen L."/>
            <person name="Duong T.A."/>
            <person name="Gao Y."/>
            <person name="Hammerbacher A."/>
            <person name="Kikkert J.R."/>
            <person name="Li Y."/>
            <person name="Li H."/>
            <person name="Li K."/>
            <person name="Li Q."/>
            <person name="Liu X."/>
            <person name="Ma X."/>
            <person name="Naidoo K."/>
            <person name="Pethybridge S.J."/>
            <person name="Sun J."/>
            <person name="Steenkamp E.T."/>
            <person name="van der Nest M.A."/>
            <person name="van Wyk S."/>
            <person name="Wingfield M.J."/>
            <person name="Xiong C."/>
            <person name="Yue Q."/>
            <person name="Zhang X."/>
        </authorList>
    </citation>
    <scope>NUCLEOTIDE SEQUENCE [LARGE SCALE GENOMIC DNA]</scope>
    <source>
        <strain evidence="2 3">BP5796</strain>
    </source>
</reference>